<evidence type="ECO:0000259" key="4">
    <source>
        <dbReference type="PROSITE" id="PS50404"/>
    </source>
</evidence>
<dbReference type="InterPro" id="IPR004045">
    <property type="entry name" value="Glutathione_S-Trfase_N"/>
</dbReference>
<dbReference type="Gene3D" id="1.20.1050.10">
    <property type="match status" value="1"/>
</dbReference>
<dbReference type="Proteomes" id="UP000000311">
    <property type="component" value="Unassembled WGS sequence"/>
</dbReference>
<dbReference type="SUPFAM" id="SSF47616">
    <property type="entry name" value="GST C-terminal domain-like"/>
    <property type="match status" value="1"/>
</dbReference>
<dbReference type="PRINTS" id="PR01625">
    <property type="entry name" value="GSTRNSFRASEO"/>
</dbReference>
<gene>
    <name evidence="6" type="ORF">EAG_09823</name>
</gene>
<evidence type="ECO:0000256" key="3">
    <source>
        <dbReference type="SAM" id="MobiDB-lite"/>
    </source>
</evidence>
<comment type="similarity">
    <text evidence="1">Belongs to the GST superfamily. Omega family.</text>
</comment>
<dbReference type="AlphaFoldDB" id="E2AUV2"/>
<dbReference type="SUPFAM" id="SSF52833">
    <property type="entry name" value="Thioredoxin-like"/>
    <property type="match status" value="1"/>
</dbReference>
<dbReference type="Gene3D" id="3.40.30.10">
    <property type="entry name" value="Glutaredoxin"/>
    <property type="match status" value="1"/>
</dbReference>
<dbReference type="EMBL" id="GL442888">
    <property type="protein sequence ID" value="EFN62827.1"/>
    <property type="molecule type" value="Genomic_DNA"/>
</dbReference>
<name>E2AUV2_CAMFO</name>
<sequence length="274" mass="31732">MEEEEEEEDEEGKGREEVRGGKIGEKNKPSNTRLCAIYHGSVLPPLVPGKIRLYSMRFCPYAQRIHLVLDAKQIPYDIVYVNLTHKPDWLIEKSPLNKVPCIELEGGETLYESLIIADYLDDVYPQNKLYPSNPLAKAKDKLLIDRFNAVITTIYKVFYLGPTLEQDVFNEALNGLELFDQELAKRGSPFFGGSKPGMLDFMIWPWCERADVIRIIRGEQFVIPRERFLRLLEWRNAMKEDPAVRGSFLDRKKTLQYVAAFWMLKHTPSTYVVV</sequence>
<keyword evidence="6" id="KW-0808">Transferase</keyword>
<dbReference type="InterPro" id="IPR050983">
    <property type="entry name" value="GST_Omega/HSP26"/>
</dbReference>
<dbReference type="Pfam" id="PF13417">
    <property type="entry name" value="GST_N_3"/>
    <property type="match status" value="1"/>
</dbReference>
<dbReference type="STRING" id="104421.E2AUV2"/>
<evidence type="ECO:0000313" key="6">
    <source>
        <dbReference type="EMBL" id="EFN62827.1"/>
    </source>
</evidence>
<keyword evidence="7" id="KW-1185">Reference proteome</keyword>
<dbReference type="InterPro" id="IPR010987">
    <property type="entry name" value="Glutathione-S-Trfase_C-like"/>
</dbReference>
<evidence type="ECO:0000256" key="1">
    <source>
        <dbReference type="ARBA" id="ARBA00011067"/>
    </source>
</evidence>
<dbReference type="SFLD" id="SFLDS00019">
    <property type="entry name" value="Glutathione_Transferase_(cytos"/>
    <property type="match status" value="1"/>
</dbReference>
<feature type="domain" description="GST C-terminal" evidence="5">
    <location>
        <begin position="133"/>
        <end position="261"/>
    </location>
</feature>
<dbReference type="PANTHER" id="PTHR43968:SF6">
    <property type="entry name" value="GLUTATHIONE S-TRANSFERASE OMEGA"/>
    <property type="match status" value="1"/>
</dbReference>
<proteinExistence type="inferred from homology"/>
<dbReference type="PROSITE" id="PS50405">
    <property type="entry name" value="GST_CTER"/>
    <property type="match status" value="1"/>
</dbReference>
<protein>
    <submittedName>
        <fullName evidence="6">Glutathione transferase omega-1</fullName>
    </submittedName>
</protein>
<dbReference type="FunCoup" id="E2AUV2">
    <property type="interactions" value="586"/>
</dbReference>
<dbReference type="OrthoDB" id="4951845at2759"/>
<dbReference type="FunFam" id="3.40.30.10:FF:000123">
    <property type="entry name" value="Glutathione transferase o1"/>
    <property type="match status" value="1"/>
</dbReference>
<evidence type="ECO:0000256" key="2">
    <source>
        <dbReference type="ARBA" id="ARBA00023002"/>
    </source>
</evidence>
<dbReference type="InterPro" id="IPR005442">
    <property type="entry name" value="GST_omega"/>
</dbReference>
<dbReference type="PANTHER" id="PTHR43968">
    <property type="match status" value="1"/>
</dbReference>
<evidence type="ECO:0000313" key="7">
    <source>
        <dbReference type="Proteomes" id="UP000000311"/>
    </source>
</evidence>
<dbReference type="GO" id="GO:0004364">
    <property type="term" value="F:glutathione transferase activity"/>
    <property type="evidence" value="ECO:0007669"/>
    <property type="project" value="InterPro"/>
</dbReference>
<dbReference type="GO" id="GO:0045174">
    <property type="term" value="F:glutathione dehydrogenase (ascorbate) activity"/>
    <property type="evidence" value="ECO:0007669"/>
    <property type="project" value="TreeGrafter"/>
</dbReference>
<dbReference type="InterPro" id="IPR036249">
    <property type="entry name" value="Thioredoxin-like_sf"/>
</dbReference>
<dbReference type="PROSITE" id="PS50404">
    <property type="entry name" value="GST_NTER"/>
    <property type="match status" value="1"/>
</dbReference>
<evidence type="ECO:0000259" key="5">
    <source>
        <dbReference type="PROSITE" id="PS50405"/>
    </source>
</evidence>
<dbReference type="FunFam" id="1.20.1050.10:FF:000009">
    <property type="entry name" value="Glutathione S-transferase omega-1"/>
    <property type="match status" value="1"/>
</dbReference>
<organism evidence="7">
    <name type="scientific">Camponotus floridanus</name>
    <name type="common">Florida carpenter ant</name>
    <dbReference type="NCBI Taxonomy" id="104421"/>
    <lineage>
        <taxon>Eukaryota</taxon>
        <taxon>Metazoa</taxon>
        <taxon>Ecdysozoa</taxon>
        <taxon>Arthropoda</taxon>
        <taxon>Hexapoda</taxon>
        <taxon>Insecta</taxon>
        <taxon>Pterygota</taxon>
        <taxon>Neoptera</taxon>
        <taxon>Endopterygota</taxon>
        <taxon>Hymenoptera</taxon>
        <taxon>Apocrita</taxon>
        <taxon>Aculeata</taxon>
        <taxon>Formicoidea</taxon>
        <taxon>Formicidae</taxon>
        <taxon>Formicinae</taxon>
        <taxon>Camponotus</taxon>
    </lineage>
</organism>
<dbReference type="OMA" id="LDDTYPG"/>
<feature type="region of interest" description="Disordered" evidence="3">
    <location>
        <begin position="1"/>
        <end position="25"/>
    </location>
</feature>
<dbReference type="GO" id="GO:0005737">
    <property type="term" value="C:cytoplasm"/>
    <property type="evidence" value="ECO:0007669"/>
    <property type="project" value="InterPro"/>
</dbReference>
<dbReference type="InterPro" id="IPR036282">
    <property type="entry name" value="Glutathione-S-Trfase_C_sf"/>
</dbReference>
<feature type="compositionally biased region" description="Acidic residues" evidence="3">
    <location>
        <begin position="1"/>
        <end position="11"/>
    </location>
</feature>
<dbReference type="InParanoid" id="E2AUV2"/>
<accession>E2AUV2</accession>
<dbReference type="GO" id="GO:0006749">
    <property type="term" value="P:glutathione metabolic process"/>
    <property type="evidence" value="ECO:0007669"/>
    <property type="project" value="TreeGrafter"/>
</dbReference>
<feature type="domain" description="GST N-terminal" evidence="4">
    <location>
        <begin position="49"/>
        <end position="128"/>
    </location>
</feature>
<dbReference type="SFLD" id="SFLDG00358">
    <property type="entry name" value="Main_(cytGST)"/>
    <property type="match status" value="1"/>
</dbReference>
<feature type="compositionally biased region" description="Basic and acidic residues" evidence="3">
    <location>
        <begin position="12"/>
        <end position="25"/>
    </location>
</feature>
<dbReference type="InterPro" id="IPR040079">
    <property type="entry name" value="Glutathione_S-Trfase"/>
</dbReference>
<reference evidence="6 7" key="1">
    <citation type="journal article" date="2010" name="Science">
        <title>Genomic comparison of the ants Camponotus floridanus and Harpegnathos saltator.</title>
        <authorList>
            <person name="Bonasio R."/>
            <person name="Zhang G."/>
            <person name="Ye C."/>
            <person name="Mutti N.S."/>
            <person name="Fang X."/>
            <person name="Qin N."/>
            <person name="Donahue G."/>
            <person name="Yang P."/>
            <person name="Li Q."/>
            <person name="Li C."/>
            <person name="Zhang P."/>
            <person name="Huang Z."/>
            <person name="Berger S.L."/>
            <person name="Reinberg D."/>
            <person name="Wang J."/>
            <person name="Liebig J."/>
        </authorList>
    </citation>
    <scope>NUCLEOTIDE SEQUENCE [LARGE SCALE GENOMIC DNA]</scope>
    <source>
        <strain evidence="7">C129</strain>
    </source>
</reference>
<keyword evidence="2" id="KW-0560">Oxidoreductase</keyword>
<dbReference type="Pfam" id="PF13410">
    <property type="entry name" value="GST_C_2"/>
    <property type="match status" value="1"/>
</dbReference>